<name>A0A382HUB9_9ZZZZ</name>
<dbReference type="EMBL" id="UINC01063164">
    <property type="protein sequence ID" value="SVB90507.1"/>
    <property type="molecule type" value="Genomic_DNA"/>
</dbReference>
<organism evidence="2">
    <name type="scientific">marine metagenome</name>
    <dbReference type="NCBI Taxonomy" id="408172"/>
    <lineage>
        <taxon>unclassified sequences</taxon>
        <taxon>metagenomes</taxon>
        <taxon>ecological metagenomes</taxon>
    </lineage>
</organism>
<dbReference type="AlphaFoldDB" id="A0A382HUB9"/>
<reference evidence="2" key="1">
    <citation type="submission" date="2018-05" db="EMBL/GenBank/DDBJ databases">
        <authorList>
            <person name="Lanie J.A."/>
            <person name="Ng W.-L."/>
            <person name="Kazmierczak K.M."/>
            <person name="Andrzejewski T.M."/>
            <person name="Davidsen T.M."/>
            <person name="Wayne K.J."/>
            <person name="Tettelin H."/>
            <person name="Glass J.I."/>
            <person name="Rusch D."/>
            <person name="Podicherti R."/>
            <person name="Tsui H.-C.T."/>
            <person name="Winkler M.E."/>
        </authorList>
    </citation>
    <scope>NUCLEOTIDE SEQUENCE</scope>
</reference>
<gene>
    <name evidence="2" type="ORF">METZ01_LOCUS243361</name>
</gene>
<proteinExistence type="predicted"/>
<evidence type="ECO:0000313" key="2">
    <source>
        <dbReference type="EMBL" id="SVB90507.1"/>
    </source>
</evidence>
<feature type="region of interest" description="Disordered" evidence="1">
    <location>
        <begin position="74"/>
        <end position="97"/>
    </location>
</feature>
<sequence>WKVFEVDGHNYTEILDALPYVVGHRMGPARAGGDDPKGRDTGIIEGGMGVLASEQELVQELIVNAYVRSNPGPGGNDQSALWNPLENTTANPNKNDRKNTLLDVWDAYYQQCISILRSCGNFAEYEMKVLDPLKQAINGSGSKRANETTPIHWHIAAMVVEQEKKSEETDCLRQEDGMTYSQRYNNYFKAMNAPTRNINPLIADAAETHEDVQLDYSLYDYYYLRGKIANDPLLFTDDRVYLLQLVESRIQAFVGGPFNLDPDNTSLITYALSNDSIWNEDEDLVSNYIVQPNPGIAINSMYNDAIGGFGQLFGDLGDDFTIKTLMPTDDYSELFKVVEGESLAYTYAMSNQSMRISGTYRHETSTNDDFISISPSTARSPRTYLAASDAVTDAFRPWMKNGVVIDPGTGGISEDNIDFGVAMEDIESSLEAILEHPNERPEDAIQRVSQLQWLPATFTN</sequence>
<feature type="non-terminal residue" evidence="2">
    <location>
        <position position="1"/>
    </location>
</feature>
<evidence type="ECO:0000256" key="1">
    <source>
        <dbReference type="SAM" id="MobiDB-lite"/>
    </source>
</evidence>
<protein>
    <submittedName>
        <fullName evidence="2">Uncharacterized protein</fullName>
    </submittedName>
</protein>
<feature type="non-terminal residue" evidence="2">
    <location>
        <position position="460"/>
    </location>
</feature>
<accession>A0A382HUB9</accession>
<feature type="compositionally biased region" description="Polar residues" evidence="1">
    <location>
        <begin position="76"/>
        <end position="93"/>
    </location>
</feature>